<name>A0ABR1PUA2_9PEZI</name>
<dbReference type="EMBL" id="JAQQWE010000010">
    <property type="protein sequence ID" value="KAK7937674.1"/>
    <property type="molecule type" value="Genomic_DNA"/>
</dbReference>
<feature type="compositionally biased region" description="Polar residues" evidence="2">
    <location>
        <begin position="592"/>
        <end position="601"/>
    </location>
</feature>
<feature type="region of interest" description="Disordered" evidence="2">
    <location>
        <begin position="497"/>
        <end position="579"/>
    </location>
</feature>
<feature type="compositionally biased region" description="Polar residues" evidence="2">
    <location>
        <begin position="521"/>
        <end position="548"/>
    </location>
</feature>
<feature type="compositionally biased region" description="Low complexity" evidence="2">
    <location>
        <begin position="238"/>
        <end position="250"/>
    </location>
</feature>
<feature type="compositionally biased region" description="Low complexity" evidence="2">
    <location>
        <begin position="856"/>
        <end position="880"/>
    </location>
</feature>
<feature type="coiled-coil region" evidence="1">
    <location>
        <begin position="151"/>
        <end position="178"/>
    </location>
</feature>
<dbReference type="RefSeq" id="XP_066693002.1">
    <property type="nucleotide sequence ID" value="XM_066850764.1"/>
</dbReference>
<dbReference type="InterPro" id="IPR018554">
    <property type="entry name" value="FRQ"/>
</dbReference>
<feature type="region of interest" description="Disordered" evidence="2">
    <location>
        <begin position="772"/>
        <end position="797"/>
    </location>
</feature>
<feature type="region of interest" description="Disordered" evidence="2">
    <location>
        <begin position="856"/>
        <end position="965"/>
    </location>
</feature>
<evidence type="ECO:0000256" key="1">
    <source>
        <dbReference type="SAM" id="Coils"/>
    </source>
</evidence>
<feature type="region of interest" description="Disordered" evidence="2">
    <location>
        <begin position="214"/>
        <end position="289"/>
    </location>
</feature>
<evidence type="ECO:0000313" key="3">
    <source>
        <dbReference type="EMBL" id="KAK7937674.1"/>
    </source>
</evidence>
<dbReference type="Pfam" id="PF09421">
    <property type="entry name" value="FRQ"/>
    <property type="match status" value="1"/>
</dbReference>
<proteinExistence type="predicted"/>
<feature type="compositionally biased region" description="Basic residues" evidence="2">
    <location>
        <begin position="881"/>
        <end position="890"/>
    </location>
</feature>
<dbReference type="Proteomes" id="UP001391051">
    <property type="component" value="Unassembled WGS sequence"/>
</dbReference>
<organism evidence="3 4">
    <name type="scientific">Apiospora aurea</name>
    <dbReference type="NCBI Taxonomy" id="335848"/>
    <lineage>
        <taxon>Eukaryota</taxon>
        <taxon>Fungi</taxon>
        <taxon>Dikarya</taxon>
        <taxon>Ascomycota</taxon>
        <taxon>Pezizomycotina</taxon>
        <taxon>Sordariomycetes</taxon>
        <taxon>Xylariomycetidae</taxon>
        <taxon>Amphisphaeriales</taxon>
        <taxon>Apiosporaceae</taxon>
        <taxon>Apiospora</taxon>
    </lineage>
</organism>
<feature type="compositionally biased region" description="Low complexity" evidence="2">
    <location>
        <begin position="265"/>
        <end position="274"/>
    </location>
</feature>
<accession>A0ABR1PUA2</accession>
<feature type="compositionally biased region" description="Acidic residues" evidence="2">
    <location>
        <begin position="900"/>
        <end position="913"/>
    </location>
</feature>
<feature type="compositionally biased region" description="Low complexity" evidence="2">
    <location>
        <begin position="383"/>
        <end position="393"/>
    </location>
</feature>
<feature type="compositionally biased region" description="Polar residues" evidence="2">
    <location>
        <begin position="621"/>
        <end position="636"/>
    </location>
</feature>
<evidence type="ECO:0000313" key="4">
    <source>
        <dbReference type="Proteomes" id="UP001391051"/>
    </source>
</evidence>
<feature type="compositionally biased region" description="Low complexity" evidence="2">
    <location>
        <begin position="779"/>
        <end position="793"/>
    </location>
</feature>
<sequence length="965" mass="104532">MADPKNISAGSQPPPSLQVTYKNPKRTSPENSITLRHHRMAREASKRPSPPGNDADAPPHKSPRRHSSNESHQTGTSDPTRWFDQSNKHPAAAFDSSMDVDPPFFQRESDESNEEGTKYPVPSQSPAYRFVQNRNLANSIRPGLTHHSSSADDYRSVIDDLTIENRRLRDELKRYKQMGPDSLRREKLFEVKVHGLPSRRKRELEAALRDFTTSLDGSSAGDSSHRKVQKAKGKGLNSSKHASSSSGSNSRPGALHADSAYASMSTGQSSTGQSLPGRLGRQSSDQTIEKYLHDVPEGLWPRSSIVTEKEKKKLVVRRLEQIFTGKGLGNPQQPLPVPTVPPVITEGVEMPAAEDKSLTAPGASREAQILPRGGEKEGRSRSRGNGSASNSNEDQMDSRDNGSCHGGSHDVSPPGESTPEQRATMPRDLDPDRPQNPSENMDYIRHLGLAAPQKKQYSAKDVAPDAEGWVYLNLLCNLAQLHIFNVTPDFIRSAVSERSEKFQLSPDGRKIRWRGGEFGTKFSSESSGDNSQRGNSSDDTDVDGSNGQDQRKKQKTQASAGNDVITSEPSKFGPQLSNSSADSFHYKPLFVHQQSSSSDEQPSLVGDDSESSYDRPEQSHLGITSKWNNSGVSGLSQRKRRRDGAIIYYTGAPFCTDLSGDIGESSPNSTDSSLEVFTSPRVDIMGPGFKRTPSGSSIPFKPLSSLVSHHAMMDLDFVPPGLSPDEEEEPEDMQVYFPWSDSTQSARLVNFEASGLGGITPDDHFVVVVETHRPKKPQSDCSASRSQQSSDGSIETKDMADSVAARLAAMSTRSPLLRPELAKQRAAKLGIKYVAGNLRRLPPVPLPPATFFFGSSDSVSDSEESGSGSESSNIAPSSRRPYARSRARRSTVKDGGATASDDDDEDESDDEAGFGETGDSSPDQVDDPPALQRSRPSNTSKITTGSSVATAGGAVSHGYSSAGEA</sequence>
<protein>
    <submittedName>
        <fullName evidence="3">Frequency clock protein</fullName>
    </submittedName>
</protein>
<feature type="region of interest" description="Disordered" evidence="2">
    <location>
        <begin position="324"/>
        <end position="440"/>
    </location>
</feature>
<evidence type="ECO:0000256" key="2">
    <source>
        <dbReference type="SAM" id="MobiDB-lite"/>
    </source>
</evidence>
<feature type="compositionally biased region" description="Polar residues" evidence="2">
    <location>
        <begin position="556"/>
        <end position="579"/>
    </location>
</feature>
<feature type="region of interest" description="Disordered" evidence="2">
    <location>
        <begin position="1"/>
        <end position="126"/>
    </location>
</feature>
<feature type="compositionally biased region" description="Polar residues" evidence="2">
    <location>
        <begin position="70"/>
        <end position="85"/>
    </location>
</feature>
<comment type="caution">
    <text evidence="3">The sequence shown here is derived from an EMBL/GenBank/DDBJ whole genome shotgun (WGS) entry which is preliminary data.</text>
</comment>
<feature type="compositionally biased region" description="Polar residues" evidence="2">
    <location>
        <begin position="934"/>
        <end position="949"/>
    </location>
</feature>
<dbReference type="GeneID" id="92083826"/>
<keyword evidence="4" id="KW-1185">Reference proteome</keyword>
<keyword evidence="1" id="KW-0175">Coiled coil</keyword>
<gene>
    <name evidence="3" type="ORF">PG986_014542</name>
</gene>
<reference evidence="3 4" key="1">
    <citation type="submission" date="2023-01" db="EMBL/GenBank/DDBJ databases">
        <title>Analysis of 21 Apiospora genomes using comparative genomics revels a genus with tremendous synthesis potential of carbohydrate active enzymes and secondary metabolites.</title>
        <authorList>
            <person name="Sorensen T."/>
        </authorList>
    </citation>
    <scope>NUCLEOTIDE SEQUENCE [LARGE SCALE GENOMIC DNA]</scope>
    <source>
        <strain evidence="3 4">CBS 24483</strain>
    </source>
</reference>
<feature type="region of interest" description="Disordered" evidence="2">
    <location>
        <begin position="592"/>
        <end position="638"/>
    </location>
</feature>